<reference evidence="2" key="1">
    <citation type="submission" date="2014-11" db="EMBL/GenBank/DDBJ databases">
        <authorList>
            <person name="Otto D Thomas"/>
            <person name="Naeem Raeece"/>
        </authorList>
    </citation>
    <scope>NUCLEOTIDE SEQUENCE</scope>
</reference>
<evidence type="ECO:0000313" key="2">
    <source>
        <dbReference type="EMBL" id="CEM34458.1"/>
    </source>
</evidence>
<feature type="compositionally biased region" description="Basic and acidic residues" evidence="1">
    <location>
        <begin position="1"/>
        <end position="11"/>
    </location>
</feature>
<feature type="region of interest" description="Disordered" evidence="1">
    <location>
        <begin position="1"/>
        <end position="79"/>
    </location>
</feature>
<gene>
    <name evidence="2" type="ORF">Cvel_23424</name>
</gene>
<name>A0A0G4GUK6_9ALVE</name>
<dbReference type="EMBL" id="CDMZ01001562">
    <property type="protein sequence ID" value="CEM34458.1"/>
    <property type="molecule type" value="Genomic_DNA"/>
</dbReference>
<protein>
    <submittedName>
        <fullName evidence="2">Uncharacterized protein</fullName>
    </submittedName>
</protein>
<feature type="compositionally biased region" description="Acidic residues" evidence="1">
    <location>
        <begin position="55"/>
        <end position="68"/>
    </location>
</feature>
<dbReference type="VEuPathDB" id="CryptoDB:Cvel_23424"/>
<feature type="compositionally biased region" description="Basic and acidic residues" evidence="1">
    <location>
        <begin position="32"/>
        <end position="41"/>
    </location>
</feature>
<sequence length="79" mass="8684">MVERIDIEGKNGEGVQAGAEEKAEMGGQGDENPSRLPEHHAVGQPEVRGYKEEESPASEGDDDVMEELFGDKRLDEEEN</sequence>
<accession>A0A0G4GUK6</accession>
<proteinExistence type="predicted"/>
<organism evidence="2">
    <name type="scientific">Chromera velia CCMP2878</name>
    <dbReference type="NCBI Taxonomy" id="1169474"/>
    <lineage>
        <taxon>Eukaryota</taxon>
        <taxon>Sar</taxon>
        <taxon>Alveolata</taxon>
        <taxon>Colpodellida</taxon>
        <taxon>Chromeraceae</taxon>
        <taxon>Chromera</taxon>
    </lineage>
</organism>
<evidence type="ECO:0000256" key="1">
    <source>
        <dbReference type="SAM" id="MobiDB-lite"/>
    </source>
</evidence>
<dbReference type="AlphaFoldDB" id="A0A0G4GUK6"/>
<feature type="compositionally biased region" description="Basic and acidic residues" evidence="1">
    <location>
        <begin position="69"/>
        <end position="79"/>
    </location>
</feature>